<organism evidence="2 3">
    <name type="scientific">Octadecabacter dasysiphoniae</name>
    <dbReference type="NCBI Taxonomy" id="2909341"/>
    <lineage>
        <taxon>Bacteria</taxon>
        <taxon>Pseudomonadati</taxon>
        <taxon>Pseudomonadota</taxon>
        <taxon>Alphaproteobacteria</taxon>
        <taxon>Rhodobacterales</taxon>
        <taxon>Roseobacteraceae</taxon>
        <taxon>Octadecabacter</taxon>
    </lineage>
</organism>
<evidence type="ECO:0000256" key="1">
    <source>
        <dbReference type="SAM" id="Phobius"/>
    </source>
</evidence>
<evidence type="ECO:0000313" key="2">
    <source>
        <dbReference type="EMBL" id="MCF2871567.1"/>
    </source>
</evidence>
<dbReference type="InterPro" id="IPR017495">
    <property type="entry name" value="PuhC"/>
</dbReference>
<dbReference type="Proteomes" id="UP001200557">
    <property type="component" value="Unassembled WGS sequence"/>
</dbReference>
<comment type="caution">
    <text evidence="2">The sequence shown here is derived from an EMBL/GenBank/DDBJ whole genome shotgun (WGS) entry which is preliminary data.</text>
</comment>
<dbReference type="RefSeq" id="WP_235225845.1">
    <property type="nucleotide sequence ID" value="NZ_JAKGAQ010000002.1"/>
</dbReference>
<reference evidence="2 3" key="1">
    <citation type="submission" date="2022-01" db="EMBL/GenBank/DDBJ databases">
        <title>Octadecabacter sp. nov., isolated from a marine alga.</title>
        <authorList>
            <person name="Jin M.S."/>
            <person name="Kim H.M."/>
            <person name="Han D.M."/>
            <person name="Jung J.J."/>
            <person name="Jeon C.O."/>
        </authorList>
    </citation>
    <scope>NUCLEOTIDE SEQUENCE [LARGE SCALE GENOMIC DNA]</scope>
    <source>
        <strain evidence="2 3">G9-8</strain>
    </source>
</reference>
<gene>
    <name evidence="2" type="ORF">L0664_10875</name>
</gene>
<proteinExistence type="predicted"/>
<dbReference type="NCBIfam" id="TIGR03054">
    <property type="entry name" value="photo_alph_chp1"/>
    <property type="match status" value="1"/>
</dbReference>
<accession>A0ABS9CXK4</accession>
<keyword evidence="1" id="KW-0812">Transmembrane</keyword>
<evidence type="ECO:0000313" key="3">
    <source>
        <dbReference type="Proteomes" id="UP001200557"/>
    </source>
</evidence>
<dbReference type="EMBL" id="JAKGAQ010000002">
    <property type="protein sequence ID" value="MCF2871567.1"/>
    <property type="molecule type" value="Genomic_DNA"/>
</dbReference>
<feature type="transmembrane region" description="Helical" evidence="1">
    <location>
        <begin position="20"/>
        <end position="40"/>
    </location>
</feature>
<keyword evidence="1" id="KW-0472">Membrane</keyword>
<keyword evidence="3" id="KW-1185">Reference proteome</keyword>
<protein>
    <submittedName>
        <fullName evidence="2">Photosynthetic complex assembly protein</fullName>
    </submittedName>
</protein>
<name>A0ABS9CXK4_9RHOB</name>
<sequence length="152" mass="16607">MSALEQQMKHRDHDMVPLFLVRSMFGLMFAALCLVAYAQWADVPQSAVYQETPIVAQMDVQFVSSREGMSTVFDMDGNQIAASGDDKMGFIGVIGIAVRREREVAGLANDTPITILKRESGTYGIHDPATGWSMELIGYGADNVAAFAKLLD</sequence>
<keyword evidence="1" id="KW-1133">Transmembrane helix</keyword>